<sequence length="129" mass="14146">MADDFATTRKSRTTDHGAGVSNNEQSSQYVIETSGEKDQLMGAAVSESRMTNYGAVVRNNERIFQDAIRQSGEEDQLNDTQEMSGTGHGGPIMARVIYKSQGSLNKLTRHVPFINQSITSFIGVTKTDQ</sequence>
<evidence type="ECO:0000256" key="1">
    <source>
        <dbReference type="SAM" id="MobiDB-lite"/>
    </source>
</evidence>
<dbReference type="EMBL" id="JAXCGZ010004051">
    <property type="protein sequence ID" value="KAK7082378.1"/>
    <property type="molecule type" value="Genomic_DNA"/>
</dbReference>
<evidence type="ECO:0000313" key="3">
    <source>
        <dbReference type="Proteomes" id="UP001381693"/>
    </source>
</evidence>
<organism evidence="2 3">
    <name type="scientific">Halocaridina rubra</name>
    <name type="common">Hawaiian red shrimp</name>
    <dbReference type="NCBI Taxonomy" id="373956"/>
    <lineage>
        <taxon>Eukaryota</taxon>
        <taxon>Metazoa</taxon>
        <taxon>Ecdysozoa</taxon>
        <taxon>Arthropoda</taxon>
        <taxon>Crustacea</taxon>
        <taxon>Multicrustacea</taxon>
        <taxon>Malacostraca</taxon>
        <taxon>Eumalacostraca</taxon>
        <taxon>Eucarida</taxon>
        <taxon>Decapoda</taxon>
        <taxon>Pleocyemata</taxon>
        <taxon>Caridea</taxon>
        <taxon>Atyoidea</taxon>
        <taxon>Atyidae</taxon>
        <taxon>Halocaridina</taxon>
    </lineage>
</organism>
<reference evidence="2 3" key="1">
    <citation type="submission" date="2023-11" db="EMBL/GenBank/DDBJ databases">
        <title>Halocaridina rubra genome assembly.</title>
        <authorList>
            <person name="Smith C."/>
        </authorList>
    </citation>
    <scope>NUCLEOTIDE SEQUENCE [LARGE SCALE GENOMIC DNA]</scope>
    <source>
        <strain evidence="2">EP-1</strain>
        <tissue evidence="2">Whole</tissue>
    </source>
</reference>
<dbReference type="Proteomes" id="UP001381693">
    <property type="component" value="Unassembled WGS sequence"/>
</dbReference>
<accession>A0AAN8XLZ7</accession>
<dbReference type="AlphaFoldDB" id="A0AAN8XLZ7"/>
<comment type="caution">
    <text evidence="2">The sequence shown here is derived from an EMBL/GenBank/DDBJ whole genome shotgun (WGS) entry which is preliminary data.</text>
</comment>
<feature type="region of interest" description="Disordered" evidence="1">
    <location>
        <begin position="71"/>
        <end position="91"/>
    </location>
</feature>
<protein>
    <submittedName>
        <fullName evidence="2">Uncharacterized protein</fullName>
    </submittedName>
</protein>
<feature type="region of interest" description="Disordered" evidence="1">
    <location>
        <begin position="1"/>
        <end position="28"/>
    </location>
</feature>
<gene>
    <name evidence="2" type="ORF">SK128_002992</name>
</gene>
<keyword evidence="3" id="KW-1185">Reference proteome</keyword>
<evidence type="ECO:0000313" key="2">
    <source>
        <dbReference type="EMBL" id="KAK7082378.1"/>
    </source>
</evidence>
<name>A0AAN8XLZ7_HALRR</name>
<proteinExistence type="predicted"/>